<dbReference type="InterPro" id="IPR008979">
    <property type="entry name" value="Galactose-bd-like_sf"/>
</dbReference>
<dbReference type="EMBL" id="JBHUJB010000014">
    <property type="protein sequence ID" value="MFD2157870.1"/>
    <property type="molecule type" value="Genomic_DNA"/>
</dbReference>
<dbReference type="Pfam" id="PF22633">
    <property type="entry name" value="F5_F8_type_C_2"/>
    <property type="match status" value="1"/>
</dbReference>
<dbReference type="Pfam" id="PF21307">
    <property type="entry name" value="Glyco_hydro_95_C"/>
    <property type="match status" value="1"/>
</dbReference>
<dbReference type="PANTHER" id="PTHR31084:SF3">
    <property type="entry name" value="ALPHA-FUCOSIDASE A"/>
    <property type="match status" value="1"/>
</dbReference>
<dbReference type="InterPro" id="IPR049053">
    <property type="entry name" value="AFCA-like_C"/>
</dbReference>
<feature type="compositionally biased region" description="Polar residues" evidence="1">
    <location>
        <begin position="107"/>
        <end position="121"/>
    </location>
</feature>
<dbReference type="PANTHER" id="PTHR31084">
    <property type="entry name" value="ALPHA-L-FUCOSIDASE 2"/>
    <property type="match status" value="1"/>
</dbReference>
<feature type="domain" description="Glycosyl hydrolase family 95 N-terminal" evidence="3">
    <location>
        <begin position="25"/>
        <end position="78"/>
    </location>
</feature>
<feature type="domain" description="Glycosyl hydrolase family 95 N-terminal" evidence="3">
    <location>
        <begin position="218"/>
        <end position="368"/>
    </location>
</feature>
<keyword evidence="2" id="KW-0732">Signal</keyword>
<protein>
    <submittedName>
        <fullName evidence="6">Glycoside hydrolase N-terminal domain-containing protein</fullName>
    </submittedName>
</protein>
<dbReference type="SUPFAM" id="SSF49785">
    <property type="entry name" value="Galactose-binding domain-like"/>
    <property type="match status" value="1"/>
</dbReference>
<reference evidence="7" key="1">
    <citation type="journal article" date="2019" name="Int. J. Syst. Evol. Microbiol.">
        <title>The Global Catalogue of Microorganisms (GCM) 10K type strain sequencing project: providing services to taxonomists for standard genome sequencing and annotation.</title>
        <authorList>
            <consortium name="The Broad Institute Genomics Platform"/>
            <consortium name="The Broad Institute Genome Sequencing Center for Infectious Disease"/>
            <person name="Wu L."/>
            <person name="Ma J."/>
        </authorList>
    </citation>
    <scope>NUCLEOTIDE SEQUENCE [LARGE SCALE GENOMIC DNA]</scope>
    <source>
        <strain evidence="7">CCUG 57942</strain>
    </source>
</reference>
<accession>A0ABW4Z7Z4</accession>
<dbReference type="InterPro" id="IPR012341">
    <property type="entry name" value="6hp_glycosidase-like_sf"/>
</dbReference>
<dbReference type="Gene3D" id="2.70.98.50">
    <property type="entry name" value="putative glycoside hydrolase family protein from bacillus halodurans"/>
    <property type="match status" value="1"/>
</dbReference>
<evidence type="ECO:0000259" key="3">
    <source>
        <dbReference type="Pfam" id="PF14498"/>
    </source>
</evidence>
<feature type="domain" description="Alpha fucosidase A-like C-terminal" evidence="4">
    <location>
        <begin position="795"/>
        <end position="862"/>
    </location>
</feature>
<organism evidence="6 7">
    <name type="scientific">Rubritalea tangerina</name>
    <dbReference type="NCBI Taxonomy" id="430798"/>
    <lineage>
        <taxon>Bacteria</taxon>
        <taxon>Pseudomonadati</taxon>
        <taxon>Verrucomicrobiota</taxon>
        <taxon>Verrucomicrobiia</taxon>
        <taxon>Verrucomicrobiales</taxon>
        <taxon>Rubritaleaceae</taxon>
        <taxon>Rubritalea</taxon>
    </lineage>
</organism>
<proteinExistence type="predicted"/>
<dbReference type="InterPro" id="IPR016518">
    <property type="entry name" value="Alpha-L-fucosidase"/>
</dbReference>
<dbReference type="Gene3D" id="1.50.10.10">
    <property type="match status" value="1"/>
</dbReference>
<evidence type="ECO:0000259" key="4">
    <source>
        <dbReference type="Pfam" id="PF21307"/>
    </source>
</evidence>
<feature type="signal peptide" evidence="2">
    <location>
        <begin position="1"/>
        <end position="18"/>
    </location>
</feature>
<sequence length="871" mass="96883">MRSLSLLTLATGSTLALASPASHTLKFSQAAKNWEKQSLPIGNGHIGANLFGGIDQATIQFTVDSLWTGSENPSGSYAKDKFGAFQAFGNLHFTQNGSGLGRAKVTSPDSGDSGAQSVTATTDGKANTKWCIDLKPNQKPRWQASYRSPKSIESYHFTSANDVPERDPFTWSLEGSNDLKKWSTLDTQKDQTPAVGRGKTTTYKLAKPAVFQHYRITFTPRPKASHFQIADIQLGTPEATADIAQYTRSLDISKALHTTTWQQQGVTYTREAFASYPDKVLVWKISADKPAAISGTFHFSGTHKDSDSFAAQNDTLQMGGKLTNNGLLYDARAKLIPSGGKLQTKGNAIELTSADSVLVILAANTNYVLDLEKQWMDGEASTRTKSTLNKAAKISFQKLLDRHLADYQNLYQRVTLNLGTTPPATATLDINQRIQNYRDNAKDLPRPCLDPELEALIFNYGRYLLISSSRQGTLPANLQGVWNNNNNPAWRSDYHTNINLQMNYWLAETTNLPELAKPLFNMYSAQTPVFRKYTIKEYGDTEGYVTRMSTNPFGGGGWNWNIEGTAWIAQHYFEHYKFSNDKSFLKKQAYPWLRDVSKFWLPRLKKLPSGELVVPNAWSHEHGPHEDGTAHAQQLMWDLFTNTANAAQALNVDPDFQQELRSTINKLYGPKIGSWGQLMEWMGEKDLEKGNHRHTSHLYAIFPGVQIGKYRNPKLNDAAIVSLTKRGEVGDSRRSWTWAWRTALWARMGKPERAHGCVAGLLAFNTLDNLWTTHPPFQIDGNFGITAGIAECLLQSHEDEISLLPALPKAWPTGSVTGLRARSNTLVDIQWKDGKLTSATIYTPNGKTPKIRIQGTPATKDARISVKSINS</sequence>
<dbReference type="Gene3D" id="2.60.120.260">
    <property type="entry name" value="Galactose-binding domain-like"/>
    <property type="match status" value="1"/>
</dbReference>
<keyword evidence="7" id="KW-1185">Reference proteome</keyword>
<feature type="chain" id="PRO_5046047617" evidence="2">
    <location>
        <begin position="19"/>
        <end position="871"/>
    </location>
</feature>
<dbReference type="SUPFAM" id="SSF48208">
    <property type="entry name" value="Six-hairpin glycosidases"/>
    <property type="match status" value="1"/>
</dbReference>
<dbReference type="Pfam" id="PF14498">
    <property type="entry name" value="Glyco_hyd_65N_2"/>
    <property type="match status" value="2"/>
</dbReference>
<feature type="region of interest" description="Disordered" evidence="1">
    <location>
        <begin position="99"/>
        <end position="121"/>
    </location>
</feature>
<dbReference type="InterPro" id="IPR054363">
    <property type="entry name" value="GH95_cat"/>
</dbReference>
<gene>
    <name evidence="6" type="ORF">ACFSW8_03040</name>
</gene>
<name>A0ABW4Z7Z4_9BACT</name>
<dbReference type="InterPro" id="IPR008928">
    <property type="entry name" value="6-hairpin_glycosidase_sf"/>
</dbReference>
<dbReference type="GO" id="GO:0016787">
    <property type="term" value="F:hydrolase activity"/>
    <property type="evidence" value="ECO:0007669"/>
    <property type="project" value="UniProtKB-KW"/>
</dbReference>
<evidence type="ECO:0000313" key="6">
    <source>
        <dbReference type="EMBL" id="MFD2157870.1"/>
    </source>
</evidence>
<evidence type="ECO:0000256" key="2">
    <source>
        <dbReference type="SAM" id="SignalP"/>
    </source>
</evidence>
<dbReference type="Pfam" id="PF22124">
    <property type="entry name" value="Glyco_hydro_95_cat"/>
    <property type="match status" value="1"/>
</dbReference>
<dbReference type="Proteomes" id="UP001597389">
    <property type="component" value="Unassembled WGS sequence"/>
</dbReference>
<feature type="domain" description="Glycosyl hydrolase family 95 catalytic" evidence="5">
    <location>
        <begin position="395"/>
        <end position="793"/>
    </location>
</feature>
<dbReference type="InterPro" id="IPR027414">
    <property type="entry name" value="GH95_N_dom"/>
</dbReference>
<evidence type="ECO:0000259" key="5">
    <source>
        <dbReference type="Pfam" id="PF22124"/>
    </source>
</evidence>
<dbReference type="PIRSF" id="PIRSF007663">
    <property type="entry name" value="UCP007663"/>
    <property type="match status" value="1"/>
</dbReference>
<dbReference type="RefSeq" id="WP_377088286.1">
    <property type="nucleotide sequence ID" value="NZ_JBHSJL010000014.1"/>
</dbReference>
<evidence type="ECO:0000313" key="7">
    <source>
        <dbReference type="Proteomes" id="UP001597389"/>
    </source>
</evidence>
<comment type="caution">
    <text evidence="6">The sequence shown here is derived from an EMBL/GenBank/DDBJ whole genome shotgun (WGS) entry which is preliminary data.</text>
</comment>
<keyword evidence="6" id="KW-0378">Hydrolase</keyword>
<evidence type="ECO:0000256" key="1">
    <source>
        <dbReference type="SAM" id="MobiDB-lite"/>
    </source>
</evidence>